<accession>A0A8S1QJ63</accession>
<dbReference type="AlphaFoldDB" id="A0A8S1QJ63"/>
<protein>
    <submittedName>
        <fullName evidence="1">Uncharacterized protein</fullName>
    </submittedName>
</protein>
<dbReference type="Proteomes" id="UP000692954">
    <property type="component" value="Unassembled WGS sequence"/>
</dbReference>
<keyword evidence="2" id="KW-1185">Reference proteome</keyword>
<gene>
    <name evidence="1" type="ORF">PSON_ATCC_30995.1.T1100025</name>
</gene>
<dbReference type="OrthoDB" id="306393at2759"/>
<sequence length="247" mass="29653">MLSIIKFQFSRRKEHLEQFEKEEALRLRERYQQTKVQHSVVSDFLKIIRWKVLKSAIFAFGVFFAYQMYDTADIYYDQKLKILPLKTKHERSLANATITLLKLEQNLEIDCELEDKVKPYSLFVLDENYPIFNLLPNDVLIANKKLLQQISPQQIQQLIQFCKTHKEMRTSCNLLDLKYIPTLTFMKLRNFMNLKDMNQIILAREYFFLPIPEEFEIKNEEIAILMKKYQNVEQGPLSFILQHQYIL</sequence>
<comment type="caution">
    <text evidence="1">The sequence shown here is derived from an EMBL/GenBank/DDBJ whole genome shotgun (WGS) entry which is preliminary data.</text>
</comment>
<name>A0A8S1QJ63_9CILI</name>
<dbReference type="EMBL" id="CAJJDN010000110">
    <property type="protein sequence ID" value="CAD8116068.1"/>
    <property type="molecule type" value="Genomic_DNA"/>
</dbReference>
<evidence type="ECO:0000313" key="2">
    <source>
        <dbReference type="Proteomes" id="UP000692954"/>
    </source>
</evidence>
<evidence type="ECO:0000313" key="1">
    <source>
        <dbReference type="EMBL" id="CAD8116068.1"/>
    </source>
</evidence>
<reference evidence="1" key="1">
    <citation type="submission" date="2021-01" db="EMBL/GenBank/DDBJ databases">
        <authorList>
            <consortium name="Genoscope - CEA"/>
            <person name="William W."/>
        </authorList>
    </citation>
    <scope>NUCLEOTIDE SEQUENCE</scope>
</reference>
<proteinExistence type="predicted"/>
<organism evidence="1 2">
    <name type="scientific">Paramecium sonneborni</name>
    <dbReference type="NCBI Taxonomy" id="65129"/>
    <lineage>
        <taxon>Eukaryota</taxon>
        <taxon>Sar</taxon>
        <taxon>Alveolata</taxon>
        <taxon>Ciliophora</taxon>
        <taxon>Intramacronucleata</taxon>
        <taxon>Oligohymenophorea</taxon>
        <taxon>Peniculida</taxon>
        <taxon>Parameciidae</taxon>
        <taxon>Paramecium</taxon>
    </lineage>
</organism>